<keyword evidence="4" id="KW-1003">Cell membrane</keyword>
<feature type="transmembrane region" description="Helical" evidence="8">
    <location>
        <begin position="138"/>
        <end position="162"/>
    </location>
</feature>
<feature type="transmembrane region" description="Helical" evidence="8">
    <location>
        <begin position="293"/>
        <end position="313"/>
    </location>
</feature>
<gene>
    <name evidence="11" type="ORF">ACFPQ9_37665</name>
</gene>
<evidence type="ECO:0000259" key="10">
    <source>
        <dbReference type="PROSITE" id="PS50928"/>
    </source>
</evidence>
<feature type="region of interest" description="Disordered" evidence="9">
    <location>
        <begin position="1"/>
        <end position="30"/>
    </location>
</feature>
<evidence type="ECO:0000256" key="6">
    <source>
        <dbReference type="ARBA" id="ARBA00022989"/>
    </source>
</evidence>
<evidence type="ECO:0000256" key="5">
    <source>
        <dbReference type="ARBA" id="ARBA00022692"/>
    </source>
</evidence>
<dbReference type="CDD" id="cd06261">
    <property type="entry name" value="TM_PBP2"/>
    <property type="match status" value="1"/>
</dbReference>
<name>A0ABW0CYL3_STRCD</name>
<evidence type="ECO:0000256" key="2">
    <source>
        <dbReference type="ARBA" id="ARBA00007069"/>
    </source>
</evidence>
<keyword evidence="3 8" id="KW-0813">Transport</keyword>
<proteinExistence type="inferred from homology"/>
<keyword evidence="6 8" id="KW-1133">Transmembrane helix</keyword>
<evidence type="ECO:0000256" key="7">
    <source>
        <dbReference type="ARBA" id="ARBA00023136"/>
    </source>
</evidence>
<dbReference type="InterPro" id="IPR000515">
    <property type="entry name" value="MetI-like"/>
</dbReference>
<dbReference type="Pfam" id="PF00528">
    <property type="entry name" value="BPD_transp_1"/>
    <property type="match status" value="1"/>
</dbReference>
<feature type="transmembrane region" description="Helical" evidence="8">
    <location>
        <begin position="191"/>
        <end position="213"/>
    </location>
</feature>
<evidence type="ECO:0000256" key="3">
    <source>
        <dbReference type="ARBA" id="ARBA00022448"/>
    </source>
</evidence>
<dbReference type="PANTHER" id="PTHR42929">
    <property type="entry name" value="INNER MEMBRANE ABC TRANSPORTER PERMEASE PROTEIN YDCU-RELATED-RELATED"/>
    <property type="match status" value="1"/>
</dbReference>
<feature type="transmembrane region" description="Helical" evidence="8">
    <location>
        <begin position="103"/>
        <end position="126"/>
    </location>
</feature>
<keyword evidence="12" id="KW-1185">Reference proteome</keyword>
<dbReference type="PANTHER" id="PTHR42929:SF1">
    <property type="entry name" value="INNER MEMBRANE ABC TRANSPORTER PERMEASE PROTEIN YDCU-RELATED"/>
    <property type="match status" value="1"/>
</dbReference>
<comment type="caution">
    <text evidence="11">The sequence shown here is derived from an EMBL/GenBank/DDBJ whole genome shotgun (WGS) entry which is preliminary data.</text>
</comment>
<evidence type="ECO:0000313" key="11">
    <source>
        <dbReference type="EMBL" id="MFC5219580.1"/>
    </source>
</evidence>
<comment type="similarity">
    <text evidence="2">Belongs to the binding-protein-dependent transport system permease family. CysTW subfamily.</text>
</comment>
<accession>A0ABW0CYL3</accession>
<feature type="domain" description="ABC transmembrane type-1" evidence="10">
    <location>
        <begin position="104"/>
        <end position="314"/>
    </location>
</feature>
<keyword evidence="7 8" id="KW-0472">Membrane</keyword>
<evidence type="ECO:0000256" key="8">
    <source>
        <dbReference type="RuleBase" id="RU363032"/>
    </source>
</evidence>
<dbReference type="PROSITE" id="PS50928">
    <property type="entry name" value="ABC_TM1"/>
    <property type="match status" value="1"/>
</dbReference>
<evidence type="ECO:0000313" key="12">
    <source>
        <dbReference type="Proteomes" id="UP001596263"/>
    </source>
</evidence>
<dbReference type="Proteomes" id="UP001596263">
    <property type="component" value="Unassembled WGS sequence"/>
</dbReference>
<dbReference type="SUPFAM" id="SSF161098">
    <property type="entry name" value="MetI-like"/>
    <property type="match status" value="1"/>
</dbReference>
<sequence length="324" mass="35564">MTSVEEHGTVEPATAAPDAPGSDPNGKRREADRDGLWRVLAFPGIAWTLVFFAVPFYAIVCVAFGATDPLFGEPVPSWNPLRWQFTTFHEVLVRSMGGDLTAVFVRTLVYVGAALALCTLVGYPVAYYVARLAGRRRGLLLGLILAPWWINYLTRMMAWLALLQDEGYVNRALEAIGVIGAPVQWLSGNPYTVIVALAYGYLPFYIVPLFATLDQIDPRLIEASRDLGMGTARTFWRVTLPLSRAGLLTASVITALPMLGDYYTNTLVSGSPETTMIGNQIDLYLLGGPQKHLGAALVLVLSLLLMVLMAYYLRTSRRETQEAS</sequence>
<evidence type="ECO:0000256" key="1">
    <source>
        <dbReference type="ARBA" id="ARBA00004651"/>
    </source>
</evidence>
<organism evidence="11 12">
    <name type="scientific">Streptomyces coerulescens</name>
    <dbReference type="NCBI Taxonomy" id="29304"/>
    <lineage>
        <taxon>Bacteria</taxon>
        <taxon>Bacillati</taxon>
        <taxon>Actinomycetota</taxon>
        <taxon>Actinomycetes</taxon>
        <taxon>Kitasatosporales</taxon>
        <taxon>Streptomycetaceae</taxon>
        <taxon>Streptomyces</taxon>
    </lineage>
</organism>
<dbReference type="Gene3D" id="1.10.3720.10">
    <property type="entry name" value="MetI-like"/>
    <property type="match status" value="1"/>
</dbReference>
<feature type="transmembrane region" description="Helical" evidence="8">
    <location>
        <begin position="36"/>
        <end position="66"/>
    </location>
</feature>
<feature type="transmembrane region" description="Helical" evidence="8">
    <location>
        <begin position="234"/>
        <end position="259"/>
    </location>
</feature>
<dbReference type="EMBL" id="JBHSKM010000044">
    <property type="protein sequence ID" value="MFC5219580.1"/>
    <property type="molecule type" value="Genomic_DNA"/>
</dbReference>
<evidence type="ECO:0000256" key="9">
    <source>
        <dbReference type="SAM" id="MobiDB-lite"/>
    </source>
</evidence>
<protein>
    <submittedName>
        <fullName evidence="11">ABC transporter permease</fullName>
    </submittedName>
</protein>
<dbReference type="InterPro" id="IPR035906">
    <property type="entry name" value="MetI-like_sf"/>
</dbReference>
<reference evidence="12" key="1">
    <citation type="journal article" date="2019" name="Int. J. Syst. Evol. Microbiol.">
        <title>The Global Catalogue of Microorganisms (GCM) 10K type strain sequencing project: providing services to taxonomists for standard genome sequencing and annotation.</title>
        <authorList>
            <consortium name="The Broad Institute Genomics Platform"/>
            <consortium name="The Broad Institute Genome Sequencing Center for Infectious Disease"/>
            <person name="Wu L."/>
            <person name="Ma J."/>
        </authorList>
    </citation>
    <scope>NUCLEOTIDE SEQUENCE [LARGE SCALE GENOMIC DNA]</scope>
    <source>
        <strain evidence="12">KCTC 42586</strain>
    </source>
</reference>
<keyword evidence="5 8" id="KW-0812">Transmembrane</keyword>
<evidence type="ECO:0000256" key="4">
    <source>
        <dbReference type="ARBA" id="ARBA00022475"/>
    </source>
</evidence>
<comment type="subcellular location">
    <subcellularLocation>
        <location evidence="1 8">Cell membrane</location>
        <topology evidence="1 8">Multi-pass membrane protein</topology>
    </subcellularLocation>
</comment>
<dbReference type="RefSeq" id="WP_380863460.1">
    <property type="nucleotide sequence ID" value="NZ_JBHSKM010000044.1"/>
</dbReference>